<keyword evidence="3 4" id="KW-0342">GTP-binding</keyword>
<evidence type="ECO:0000256" key="7">
    <source>
        <dbReference type="SAM" id="MobiDB-lite"/>
    </source>
</evidence>
<name>A0A510JR13_9FUSO</name>
<dbReference type="GO" id="GO:0005525">
    <property type="term" value="F:GTP binding"/>
    <property type="evidence" value="ECO:0007669"/>
    <property type="project" value="UniProtKB-UniRule"/>
</dbReference>
<keyword evidence="4 6" id="KW-0717">Septation</keyword>
<dbReference type="FunFam" id="3.40.50.1440:FF:000001">
    <property type="entry name" value="Cell division protein FtsZ"/>
    <property type="match status" value="1"/>
</dbReference>
<feature type="binding site" evidence="4">
    <location>
        <position position="146"/>
    </location>
    <ligand>
        <name>GTP</name>
        <dbReference type="ChEBI" id="CHEBI:37565"/>
    </ligand>
</feature>
<dbReference type="InterPro" id="IPR036525">
    <property type="entry name" value="Tubulin/FtsZ_GTPase_sf"/>
</dbReference>
<dbReference type="HAMAP" id="MF_00909">
    <property type="entry name" value="FtsZ"/>
    <property type="match status" value="1"/>
</dbReference>
<comment type="subunit">
    <text evidence="4">Homodimer. Polymerizes to form a dynamic ring structure in a strictly GTP-dependent manner. Interacts directly with several other division proteins.</text>
</comment>
<dbReference type="GO" id="GO:0032153">
    <property type="term" value="C:cell division site"/>
    <property type="evidence" value="ECO:0007669"/>
    <property type="project" value="UniProtKB-UniRule"/>
</dbReference>
<dbReference type="GO" id="GO:0043093">
    <property type="term" value="P:FtsZ-dependent cytokinesis"/>
    <property type="evidence" value="ECO:0007669"/>
    <property type="project" value="UniProtKB-UniRule"/>
</dbReference>
<feature type="region of interest" description="Disordered" evidence="7">
    <location>
        <begin position="328"/>
        <end position="384"/>
    </location>
</feature>
<evidence type="ECO:0000256" key="4">
    <source>
        <dbReference type="HAMAP-Rule" id="MF_00909"/>
    </source>
</evidence>
<feature type="domain" description="Tubulin/FtsZ 2-layer sandwich" evidence="9">
    <location>
        <begin position="210"/>
        <end position="328"/>
    </location>
</feature>
<dbReference type="InterPro" id="IPR045061">
    <property type="entry name" value="FtsZ/CetZ"/>
</dbReference>
<evidence type="ECO:0000256" key="1">
    <source>
        <dbReference type="ARBA" id="ARBA00009690"/>
    </source>
</evidence>
<dbReference type="SUPFAM" id="SSF55307">
    <property type="entry name" value="Tubulin C-terminal domain-like"/>
    <property type="match status" value="1"/>
</dbReference>
<evidence type="ECO:0000313" key="10">
    <source>
        <dbReference type="EMBL" id="BBM41716.1"/>
    </source>
</evidence>
<dbReference type="STRING" id="1122172.GCA_000373045_01514"/>
<dbReference type="Gene3D" id="3.30.1330.20">
    <property type="entry name" value="Tubulin/FtsZ, C-terminal domain"/>
    <property type="match status" value="1"/>
</dbReference>
<protein>
    <recommendedName>
        <fullName evidence="4 5">Cell division protein FtsZ</fullName>
    </recommendedName>
</protein>
<dbReference type="Proteomes" id="UP000322617">
    <property type="component" value="Chromosome"/>
</dbReference>
<dbReference type="InterPro" id="IPR020805">
    <property type="entry name" value="Cell_div_FtsZ_CS"/>
</dbReference>
<dbReference type="EMBL" id="AP019827">
    <property type="protein sequence ID" value="BBM41716.1"/>
    <property type="molecule type" value="Genomic_DNA"/>
</dbReference>
<keyword evidence="4" id="KW-0963">Cytoplasm</keyword>
<evidence type="ECO:0000256" key="6">
    <source>
        <dbReference type="RuleBase" id="RU000631"/>
    </source>
</evidence>
<keyword evidence="11" id="KW-1185">Reference proteome</keyword>
<dbReference type="GO" id="GO:0005737">
    <property type="term" value="C:cytoplasm"/>
    <property type="evidence" value="ECO:0007669"/>
    <property type="project" value="UniProtKB-SubCell"/>
</dbReference>
<organism evidence="10 11">
    <name type="scientific">Leptotrichia shahii</name>
    <dbReference type="NCBI Taxonomy" id="157691"/>
    <lineage>
        <taxon>Bacteria</taxon>
        <taxon>Fusobacteriati</taxon>
        <taxon>Fusobacteriota</taxon>
        <taxon>Fusobacteriia</taxon>
        <taxon>Fusobacteriales</taxon>
        <taxon>Leptotrichiaceae</taxon>
        <taxon>Leptotrichia</taxon>
    </lineage>
</organism>
<dbReference type="PRINTS" id="PR00423">
    <property type="entry name" value="CELLDVISFTSZ"/>
</dbReference>
<dbReference type="InterPro" id="IPR018316">
    <property type="entry name" value="Tubulin/FtsZ_2-layer-sand-dom"/>
</dbReference>
<dbReference type="GO" id="GO:0051258">
    <property type="term" value="P:protein polymerization"/>
    <property type="evidence" value="ECO:0007669"/>
    <property type="project" value="UniProtKB-UniRule"/>
</dbReference>
<dbReference type="PROSITE" id="PS01135">
    <property type="entry name" value="FTSZ_2"/>
    <property type="match status" value="1"/>
</dbReference>
<feature type="compositionally biased region" description="Basic and acidic residues" evidence="7">
    <location>
        <begin position="338"/>
        <end position="357"/>
    </location>
</feature>
<keyword evidence="2 4" id="KW-0547">Nucleotide-binding</keyword>
<sequence>MKVIKLSSKEKMDNFSNAAKLKVVGVGGAGGNAINDMIESNITTVDFIAINTDQQDLDRSKAPIKVLLGKGMGAGADPEKGRIAAKESEEKIKDVLEGTDMLFITAGMGGGTGTGASPIIAEVAKTMGILTVAIVTKPFSFEGPLKKNNAALGIDNLKENVDTLIAIPNDRLFEIPGMNISLMNAFKEANGVLKMGIKGISDLITKQGIVNLDFADVKSIMQNSGIAMLGFGEANGDEKAKSATAQALNSPLLEKSIEGARKILINVTAGPDIGLQEIQEVAQTISEKAGHDKANLLWGYIMEPELEGTISVSVVATDFEDEFLTNESKSSQTIRFAPSEEKTEGKSKEEENEKDNYQNEGNGYEEEEKIEDSGDFVLPPFFEE</sequence>
<reference evidence="10 11" key="1">
    <citation type="submission" date="2019-07" db="EMBL/GenBank/DDBJ databases">
        <title>Complete Genome Sequence of Leptotrichia shahii Strain JCM 16776.</title>
        <authorList>
            <person name="Watanabe S."/>
            <person name="Cui L."/>
        </authorList>
    </citation>
    <scope>NUCLEOTIDE SEQUENCE [LARGE SCALE GENOMIC DNA]</scope>
    <source>
        <strain evidence="10 11">JCM16776</strain>
    </source>
</reference>
<dbReference type="Pfam" id="PF00091">
    <property type="entry name" value="Tubulin"/>
    <property type="match status" value="1"/>
</dbReference>
<dbReference type="SMART" id="SM00864">
    <property type="entry name" value="Tubulin"/>
    <property type="match status" value="1"/>
</dbReference>
<dbReference type="GO" id="GO:0000917">
    <property type="term" value="P:division septum assembly"/>
    <property type="evidence" value="ECO:0007669"/>
    <property type="project" value="UniProtKB-KW"/>
</dbReference>
<evidence type="ECO:0000256" key="2">
    <source>
        <dbReference type="ARBA" id="ARBA00022741"/>
    </source>
</evidence>
<proteinExistence type="inferred from homology"/>
<dbReference type="InterPro" id="IPR003008">
    <property type="entry name" value="Tubulin_FtsZ_GTPase"/>
</dbReference>
<feature type="binding site" evidence="4">
    <location>
        <begin position="28"/>
        <end position="32"/>
    </location>
    <ligand>
        <name>GTP</name>
        <dbReference type="ChEBI" id="CHEBI:37565"/>
    </ligand>
</feature>
<keyword evidence="4 6" id="KW-0132">Cell division</keyword>
<feature type="binding site" evidence="4">
    <location>
        <position position="190"/>
    </location>
    <ligand>
        <name>GTP</name>
        <dbReference type="ChEBI" id="CHEBI:37565"/>
    </ligand>
</feature>
<comment type="function">
    <text evidence="4 6">Essential cell division protein that forms a contractile ring structure (Z ring) at the future cell division site. The regulation of the ring assembly controls the timing and the location of cell division. One of the functions of the FtsZ ring is to recruit other cell division proteins to the septum to produce a new cell wall between the dividing cells. Binds GTP and shows GTPase activity.</text>
</comment>
<dbReference type="Pfam" id="PF12327">
    <property type="entry name" value="FtsZ_C"/>
    <property type="match status" value="1"/>
</dbReference>
<dbReference type="InterPro" id="IPR037103">
    <property type="entry name" value="Tubulin/FtsZ-like_C"/>
</dbReference>
<dbReference type="PANTHER" id="PTHR30314:SF3">
    <property type="entry name" value="MITOCHONDRIAL DIVISION PROTEIN FSZA"/>
    <property type="match status" value="1"/>
</dbReference>
<dbReference type="CDD" id="cd02201">
    <property type="entry name" value="FtsZ_type1"/>
    <property type="match status" value="1"/>
</dbReference>
<dbReference type="InterPro" id="IPR024757">
    <property type="entry name" value="FtsZ_C"/>
</dbReference>
<dbReference type="NCBIfam" id="TIGR00065">
    <property type="entry name" value="ftsZ"/>
    <property type="match status" value="1"/>
</dbReference>
<feature type="binding site" evidence="4">
    <location>
        <begin position="111"/>
        <end position="113"/>
    </location>
    <ligand>
        <name>GTP</name>
        <dbReference type="ChEBI" id="CHEBI:37565"/>
    </ligand>
</feature>
<evidence type="ECO:0000313" key="11">
    <source>
        <dbReference type="Proteomes" id="UP000322617"/>
    </source>
</evidence>
<keyword evidence="4 6" id="KW-0131">Cell cycle</keyword>
<feature type="compositionally biased region" description="Acidic residues" evidence="7">
    <location>
        <begin position="363"/>
        <end position="374"/>
    </location>
</feature>
<evidence type="ECO:0000256" key="3">
    <source>
        <dbReference type="ARBA" id="ARBA00023134"/>
    </source>
</evidence>
<dbReference type="InterPro" id="IPR000158">
    <property type="entry name" value="Cell_div_FtsZ"/>
</dbReference>
<dbReference type="AlphaFoldDB" id="A0A510JR13"/>
<dbReference type="SUPFAM" id="SSF52490">
    <property type="entry name" value="Tubulin nucleotide-binding domain-like"/>
    <property type="match status" value="1"/>
</dbReference>
<dbReference type="KEGG" id="lsz:JCM16776_1964"/>
<evidence type="ECO:0000259" key="9">
    <source>
        <dbReference type="SMART" id="SM00865"/>
    </source>
</evidence>
<evidence type="ECO:0000259" key="8">
    <source>
        <dbReference type="SMART" id="SM00864"/>
    </source>
</evidence>
<accession>A0A510JR13</accession>
<dbReference type="SMART" id="SM00865">
    <property type="entry name" value="Tubulin_C"/>
    <property type="match status" value="1"/>
</dbReference>
<dbReference type="Gene3D" id="3.40.50.1440">
    <property type="entry name" value="Tubulin/FtsZ, GTPase domain"/>
    <property type="match status" value="1"/>
</dbReference>
<dbReference type="GO" id="GO:0003924">
    <property type="term" value="F:GTPase activity"/>
    <property type="evidence" value="ECO:0007669"/>
    <property type="project" value="UniProtKB-UniRule"/>
</dbReference>
<dbReference type="PANTHER" id="PTHR30314">
    <property type="entry name" value="CELL DIVISION PROTEIN FTSZ-RELATED"/>
    <property type="match status" value="1"/>
</dbReference>
<gene>
    <name evidence="4 10" type="primary">ftsZ</name>
    <name evidence="10" type="ORF">JCM16776_1964</name>
</gene>
<feature type="domain" description="Tubulin/FtsZ GTPase" evidence="8">
    <location>
        <begin position="20"/>
        <end position="208"/>
    </location>
</feature>
<evidence type="ECO:0000256" key="5">
    <source>
        <dbReference type="NCBIfam" id="TIGR00065"/>
    </source>
</evidence>
<comment type="subcellular location">
    <subcellularLocation>
        <location evidence="4">Cytoplasm</location>
    </subcellularLocation>
    <text evidence="4">Assembles at midcell at the inner surface of the cytoplasmic membrane.</text>
</comment>
<feature type="binding site" evidence="4">
    <location>
        <position position="142"/>
    </location>
    <ligand>
        <name>GTP</name>
        <dbReference type="ChEBI" id="CHEBI:37565"/>
    </ligand>
</feature>
<dbReference type="InterPro" id="IPR008280">
    <property type="entry name" value="Tub_FtsZ_C"/>
</dbReference>
<comment type="similarity">
    <text evidence="1 4 6">Belongs to the FtsZ family.</text>
</comment>